<proteinExistence type="predicted"/>
<name>A0A645FQP3_9ZZZZ</name>
<dbReference type="AlphaFoldDB" id="A0A645FQP3"/>
<protein>
    <submittedName>
        <fullName evidence="1">Uncharacterized protein</fullName>
    </submittedName>
</protein>
<accession>A0A645FQP3</accession>
<dbReference type="InterPro" id="IPR016084">
    <property type="entry name" value="Haem_Oase-like_multi-hlx"/>
</dbReference>
<dbReference type="EMBL" id="VSSQ01063731">
    <property type="protein sequence ID" value="MPN16731.1"/>
    <property type="molecule type" value="Genomic_DNA"/>
</dbReference>
<reference evidence="1" key="1">
    <citation type="submission" date="2019-08" db="EMBL/GenBank/DDBJ databases">
        <authorList>
            <person name="Kucharzyk K."/>
            <person name="Murdoch R.W."/>
            <person name="Higgins S."/>
            <person name="Loffler F."/>
        </authorList>
    </citation>
    <scope>NUCLEOTIDE SEQUENCE</scope>
</reference>
<sequence>MNEEQKNKKINYLKKQKENSTGNYRRYLVNTYNFILNDAKANGKGWSKANTRQMLKYVYEGSPDHMGYEMINDFKRTLRDLGYIKFVKENDEWHTYIVKELDF</sequence>
<evidence type="ECO:0000313" key="1">
    <source>
        <dbReference type="EMBL" id="MPN16731.1"/>
    </source>
</evidence>
<comment type="caution">
    <text evidence="1">The sequence shown here is derived from an EMBL/GenBank/DDBJ whole genome shotgun (WGS) entry which is preliminary data.</text>
</comment>
<organism evidence="1">
    <name type="scientific">bioreactor metagenome</name>
    <dbReference type="NCBI Taxonomy" id="1076179"/>
    <lineage>
        <taxon>unclassified sequences</taxon>
        <taxon>metagenomes</taxon>
        <taxon>ecological metagenomes</taxon>
    </lineage>
</organism>
<gene>
    <name evidence="1" type="ORF">SDC9_164076</name>
</gene>
<dbReference type="SUPFAM" id="SSF48613">
    <property type="entry name" value="Heme oxygenase-like"/>
    <property type="match status" value="1"/>
</dbReference>